<protein>
    <recommendedName>
        <fullName evidence="4">RRM domain-containing protein</fullName>
    </recommendedName>
</protein>
<geneLocation type="mitochondrion" evidence="6"/>
<dbReference type="PROSITE" id="PS50102">
    <property type="entry name" value="RRM"/>
    <property type="match status" value="1"/>
</dbReference>
<dbReference type="STRING" id="37360.A0A0G4ISZ1"/>
<dbReference type="SMART" id="SM00360">
    <property type="entry name" value="RRM"/>
    <property type="match status" value="1"/>
</dbReference>
<keyword evidence="6" id="KW-0496">Mitochondrion</keyword>
<dbReference type="Gene3D" id="3.30.70.330">
    <property type="match status" value="1"/>
</dbReference>
<dbReference type="AlphaFoldDB" id="A0A0G4ISZ1"/>
<name>A0A0G4ISZ1_PLABS</name>
<evidence type="ECO:0000256" key="1">
    <source>
        <dbReference type="ARBA" id="ARBA00022884"/>
    </source>
</evidence>
<dbReference type="InterPro" id="IPR052462">
    <property type="entry name" value="SLIRP/GR-RBP-like"/>
</dbReference>
<dbReference type="Pfam" id="PF00076">
    <property type="entry name" value="RRM_1"/>
    <property type="match status" value="1"/>
</dbReference>
<evidence type="ECO:0000313" key="5">
    <source>
        <dbReference type="EMBL" id="CEO98385.1"/>
    </source>
</evidence>
<evidence type="ECO:0000313" key="8">
    <source>
        <dbReference type="Proteomes" id="UP000290189"/>
    </source>
</evidence>
<dbReference type="InterPro" id="IPR012677">
    <property type="entry name" value="Nucleotide-bd_a/b_plait_sf"/>
</dbReference>
<dbReference type="Proteomes" id="UP000039324">
    <property type="component" value="Unassembled WGS sequence"/>
</dbReference>
<feature type="compositionally biased region" description="Polar residues" evidence="3">
    <location>
        <begin position="240"/>
        <end position="261"/>
    </location>
</feature>
<accession>A0A0G4ISZ1</accession>
<sequence length="261" mass="28464">MTMGDPGADSRVPDHVANEDDGANQTDRGKPSRKRLYISNLKWEVSEEQLITAFAKFGVLTEARVVKDSQSGWSRGFGFISYSTDDCARLAMDQMNGAVIDGRLVHIEYAKTSRPPQRPRSHTGGGFRRGSGYQQMAAVPASYCIVPPGYTYTPTGAYVDGPYPYPYVEQAAAPYFPSTVPTGQNPYPNQEYSPYYYYADEGYYDANGNYFQYASEDASDGAVWNQVGGGDTVGQENDDQGNQSGSSTSAQDSAKPIDSTT</sequence>
<evidence type="ECO:0000259" key="4">
    <source>
        <dbReference type="PROSITE" id="PS50102"/>
    </source>
</evidence>
<dbReference type="EMBL" id="CDSF01000084">
    <property type="protein sequence ID" value="CEO98385.1"/>
    <property type="molecule type" value="Genomic_DNA"/>
</dbReference>
<feature type="domain" description="RRM" evidence="4">
    <location>
        <begin position="34"/>
        <end position="112"/>
    </location>
</feature>
<evidence type="ECO:0000256" key="2">
    <source>
        <dbReference type="PROSITE-ProRule" id="PRU00176"/>
    </source>
</evidence>
<proteinExistence type="predicted"/>
<reference evidence="6 8" key="2">
    <citation type="submission" date="2018-03" db="EMBL/GenBank/DDBJ databases">
        <authorList>
            <person name="Fogelqvist J."/>
        </authorList>
    </citation>
    <scope>NUCLEOTIDE SEQUENCE [LARGE SCALE GENOMIC DNA]</scope>
</reference>
<dbReference type="InterPro" id="IPR035979">
    <property type="entry name" value="RBD_domain_sf"/>
</dbReference>
<keyword evidence="1 2" id="KW-0694">RNA-binding</keyword>
<dbReference type="SUPFAM" id="SSF54928">
    <property type="entry name" value="RNA-binding domain, RBD"/>
    <property type="match status" value="1"/>
</dbReference>
<evidence type="ECO:0000313" key="6">
    <source>
        <dbReference type="EMBL" id="SPQ94470.1"/>
    </source>
</evidence>
<dbReference type="Proteomes" id="UP000290189">
    <property type="component" value="Unassembled WGS sequence"/>
</dbReference>
<dbReference type="EMBL" id="OVEO01000002">
    <property type="protein sequence ID" value="SPQ94470.1"/>
    <property type="molecule type" value="Genomic_DNA"/>
</dbReference>
<gene>
    <name evidence="5" type="ORF">PBRA_006499</name>
    <name evidence="6" type="ORF">PLBR_LOCUS1685</name>
</gene>
<dbReference type="PANTHER" id="PTHR48027">
    <property type="entry name" value="HETEROGENEOUS NUCLEAR RIBONUCLEOPROTEIN 87F-RELATED"/>
    <property type="match status" value="1"/>
</dbReference>
<dbReference type="InterPro" id="IPR000504">
    <property type="entry name" value="RRM_dom"/>
</dbReference>
<evidence type="ECO:0000256" key="3">
    <source>
        <dbReference type="SAM" id="MobiDB-lite"/>
    </source>
</evidence>
<evidence type="ECO:0000313" key="7">
    <source>
        <dbReference type="Proteomes" id="UP000039324"/>
    </source>
</evidence>
<dbReference type="OrthoDB" id="439808at2759"/>
<reference evidence="5 7" key="1">
    <citation type="submission" date="2015-02" db="EMBL/GenBank/DDBJ databases">
        <authorList>
            <person name="Chooi Y.-H."/>
        </authorList>
    </citation>
    <scope>NUCLEOTIDE SEQUENCE [LARGE SCALE GENOMIC DNA]</scope>
    <source>
        <strain evidence="5">E3</strain>
    </source>
</reference>
<keyword evidence="7" id="KW-1185">Reference proteome</keyword>
<dbReference type="GO" id="GO:0003723">
    <property type="term" value="F:RNA binding"/>
    <property type="evidence" value="ECO:0007669"/>
    <property type="project" value="UniProtKB-UniRule"/>
</dbReference>
<feature type="region of interest" description="Disordered" evidence="3">
    <location>
        <begin position="222"/>
        <end position="261"/>
    </location>
</feature>
<feature type="region of interest" description="Disordered" evidence="3">
    <location>
        <begin position="1"/>
        <end position="31"/>
    </location>
</feature>
<organism evidence="5 7">
    <name type="scientific">Plasmodiophora brassicae</name>
    <name type="common">Clubroot disease agent</name>
    <dbReference type="NCBI Taxonomy" id="37360"/>
    <lineage>
        <taxon>Eukaryota</taxon>
        <taxon>Sar</taxon>
        <taxon>Rhizaria</taxon>
        <taxon>Endomyxa</taxon>
        <taxon>Phytomyxea</taxon>
        <taxon>Plasmodiophorida</taxon>
        <taxon>Plasmodiophoridae</taxon>
        <taxon>Plasmodiophora</taxon>
    </lineage>
</organism>